<keyword evidence="3" id="KW-0813">Transport</keyword>
<evidence type="ECO:0000256" key="3">
    <source>
        <dbReference type="ARBA" id="ARBA00022448"/>
    </source>
</evidence>
<dbReference type="SUPFAM" id="SSF52540">
    <property type="entry name" value="P-loop containing nucleoside triphosphate hydrolases"/>
    <property type="match status" value="1"/>
</dbReference>
<dbReference type="CDD" id="cd03257">
    <property type="entry name" value="ABC_NikE_OppD_transporters"/>
    <property type="match status" value="1"/>
</dbReference>
<dbReference type="InterPro" id="IPR003593">
    <property type="entry name" value="AAA+_ATPase"/>
</dbReference>
<keyword evidence="4" id="KW-0547">Nucleotide-binding</keyword>
<dbReference type="Pfam" id="PF08352">
    <property type="entry name" value="oligo_HPY"/>
    <property type="match status" value="1"/>
</dbReference>
<evidence type="ECO:0000313" key="7">
    <source>
        <dbReference type="EMBL" id="EXL02377.1"/>
    </source>
</evidence>
<dbReference type="InterPro" id="IPR003439">
    <property type="entry name" value="ABC_transporter-like_ATP-bd"/>
</dbReference>
<dbReference type="PROSITE" id="PS50893">
    <property type="entry name" value="ABC_TRANSPORTER_2"/>
    <property type="match status" value="1"/>
</dbReference>
<dbReference type="Gene3D" id="3.40.50.300">
    <property type="entry name" value="P-loop containing nucleotide triphosphate hydrolases"/>
    <property type="match status" value="1"/>
</dbReference>
<evidence type="ECO:0000256" key="5">
    <source>
        <dbReference type="ARBA" id="ARBA00022840"/>
    </source>
</evidence>
<evidence type="ECO:0000256" key="2">
    <source>
        <dbReference type="ARBA" id="ARBA00005417"/>
    </source>
</evidence>
<evidence type="ECO:0000313" key="8">
    <source>
        <dbReference type="Proteomes" id="UP000019849"/>
    </source>
</evidence>
<dbReference type="GO" id="GO:0005524">
    <property type="term" value="F:ATP binding"/>
    <property type="evidence" value="ECO:0007669"/>
    <property type="project" value="UniProtKB-KW"/>
</dbReference>
<dbReference type="HOGENOM" id="CLU_000604_1_23_5"/>
<protein>
    <submittedName>
        <fullName evidence="7">Peptide ABC transporter ATPase</fullName>
    </submittedName>
</protein>
<dbReference type="Pfam" id="PF00005">
    <property type="entry name" value="ABC_tran"/>
    <property type="match status" value="1"/>
</dbReference>
<accession>A0A011TET8</accession>
<evidence type="ECO:0000259" key="6">
    <source>
        <dbReference type="PROSITE" id="PS50893"/>
    </source>
</evidence>
<name>A0A011TET8_9HYPH</name>
<dbReference type="Proteomes" id="UP000019849">
    <property type="component" value="Unassembled WGS sequence"/>
</dbReference>
<evidence type="ECO:0000256" key="4">
    <source>
        <dbReference type="ARBA" id="ARBA00022741"/>
    </source>
</evidence>
<dbReference type="SMART" id="SM00382">
    <property type="entry name" value="AAA"/>
    <property type="match status" value="1"/>
</dbReference>
<dbReference type="eggNOG" id="COG4608">
    <property type="taxonomic scope" value="Bacteria"/>
</dbReference>
<dbReference type="GO" id="GO:0016887">
    <property type="term" value="F:ATP hydrolysis activity"/>
    <property type="evidence" value="ECO:0007669"/>
    <property type="project" value="InterPro"/>
</dbReference>
<dbReference type="GO" id="GO:0055085">
    <property type="term" value="P:transmembrane transport"/>
    <property type="evidence" value="ECO:0007669"/>
    <property type="project" value="UniProtKB-ARBA"/>
</dbReference>
<dbReference type="InterPro" id="IPR027417">
    <property type="entry name" value="P-loop_NTPase"/>
</dbReference>
<proteinExistence type="inferred from homology"/>
<dbReference type="EMBL" id="JENY01000031">
    <property type="protein sequence ID" value="EXL02377.1"/>
    <property type="molecule type" value="Genomic_DNA"/>
</dbReference>
<dbReference type="NCBIfam" id="TIGR01727">
    <property type="entry name" value="oligo_HPY"/>
    <property type="match status" value="1"/>
</dbReference>
<dbReference type="InterPro" id="IPR050319">
    <property type="entry name" value="ABC_transp_ATP-bind"/>
</dbReference>
<dbReference type="PROSITE" id="PS00211">
    <property type="entry name" value="ABC_TRANSPORTER_1"/>
    <property type="match status" value="1"/>
</dbReference>
<dbReference type="PANTHER" id="PTHR43776:SF7">
    <property type="entry name" value="D,D-DIPEPTIDE TRANSPORT ATP-BINDING PROTEIN DDPF-RELATED"/>
    <property type="match status" value="1"/>
</dbReference>
<dbReference type="AlphaFoldDB" id="A0A011TET8"/>
<comment type="caution">
    <text evidence="7">The sequence shown here is derived from an EMBL/GenBank/DDBJ whole genome shotgun (WGS) entry which is preliminary data.</text>
</comment>
<comment type="subcellular location">
    <subcellularLocation>
        <location evidence="1">Cell inner membrane</location>
        <topology evidence="1">Peripheral membrane protein</topology>
    </subcellularLocation>
</comment>
<keyword evidence="5" id="KW-0067">ATP-binding</keyword>
<dbReference type="STRING" id="69279.BG36_14840"/>
<dbReference type="GO" id="GO:0015833">
    <property type="term" value="P:peptide transport"/>
    <property type="evidence" value="ECO:0007669"/>
    <property type="project" value="InterPro"/>
</dbReference>
<dbReference type="PATRIC" id="fig|69279.3.peg.4025"/>
<organism evidence="7 8">
    <name type="scientific">Aquamicrobium defluvii</name>
    <dbReference type="NCBI Taxonomy" id="69279"/>
    <lineage>
        <taxon>Bacteria</taxon>
        <taxon>Pseudomonadati</taxon>
        <taxon>Pseudomonadota</taxon>
        <taxon>Alphaproteobacteria</taxon>
        <taxon>Hyphomicrobiales</taxon>
        <taxon>Phyllobacteriaceae</taxon>
        <taxon>Aquamicrobium</taxon>
    </lineage>
</organism>
<dbReference type="FunFam" id="3.40.50.300:FF:000016">
    <property type="entry name" value="Oligopeptide ABC transporter ATP-binding component"/>
    <property type="match status" value="1"/>
</dbReference>
<dbReference type="InterPro" id="IPR013563">
    <property type="entry name" value="Oligopep_ABC_C"/>
</dbReference>
<dbReference type="GO" id="GO:0005886">
    <property type="term" value="C:plasma membrane"/>
    <property type="evidence" value="ECO:0007669"/>
    <property type="project" value="UniProtKB-SubCell"/>
</dbReference>
<gene>
    <name evidence="7" type="ORF">BG36_14840</name>
</gene>
<feature type="domain" description="ABC transporter" evidence="6">
    <location>
        <begin position="1"/>
        <end position="230"/>
    </location>
</feature>
<dbReference type="InterPro" id="IPR017871">
    <property type="entry name" value="ABC_transporter-like_CS"/>
</dbReference>
<sequence>MTWAVRDFSLEIRRGEIVGLVGESGSGKTTVGRTLLRLGNLTRGSVSFRGSDISELTNAQLRPYRRHMQMIFQSPVVSLNPRMTVGRNVEEALLIHGIGKSRHDRQERVHALLQRVGLSTSYADRYPQQLSGGQCQRIGIARAIAVEPDFIVADEPVSALDVSIQAQVINLLLDVKDEFGLTMLFVSHDLGVVRHISDRIVVLYLGRIMEIADSDQLFSSPAHPYTKALIDAAPMPFPGSNRMKVLKGEIPSPVSPPTGCVFRTRCPIASAECASAVPALRAIDDGHYSACIKSTCKSESSAERDHSHLVQNPATANRA</sequence>
<evidence type="ECO:0000256" key="1">
    <source>
        <dbReference type="ARBA" id="ARBA00004417"/>
    </source>
</evidence>
<reference evidence="7 8" key="1">
    <citation type="submission" date="2014-02" db="EMBL/GenBank/DDBJ databases">
        <title>Aquamicrobium defluvii Genome sequencing.</title>
        <authorList>
            <person name="Wang X."/>
        </authorList>
    </citation>
    <scope>NUCLEOTIDE SEQUENCE [LARGE SCALE GENOMIC DNA]</scope>
    <source>
        <strain evidence="7 8">W13Z1</strain>
    </source>
</reference>
<dbReference type="PANTHER" id="PTHR43776">
    <property type="entry name" value="TRANSPORT ATP-BINDING PROTEIN"/>
    <property type="match status" value="1"/>
</dbReference>
<comment type="similarity">
    <text evidence="2">Belongs to the ABC transporter superfamily.</text>
</comment>